<sequence length="69" mass="8630">MNIFRSSYFWYFSFSVMFFLSLDFWYWQPKVSFSVFYLPPWVIYFIGLQILLSLMLLIFTLKFWKTPLQ</sequence>
<dbReference type="EMBL" id="AP018227">
    <property type="protein sequence ID" value="BAY85007.1"/>
    <property type="molecule type" value="Genomic_DNA"/>
</dbReference>
<accession>A0A1Z4LUS3</accession>
<keyword evidence="1" id="KW-0472">Membrane</keyword>
<protein>
    <submittedName>
        <fullName evidence="2">Uncharacterized protein</fullName>
    </submittedName>
</protein>
<gene>
    <name evidence="2" type="ORF">NIES267_45050</name>
</gene>
<organism evidence="2 3">
    <name type="scientific">Calothrix parasitica NIES-267</name>
    <dbReference type="NCBI Taxonomy" id="1973488"/>
    <lineage>
        <taxon>Bacteria</taxon>
        <taxon>Bacillati</taxon>
        <taxon>Cyanobacteriota</taxon>
        <taxon>Cyanophyceae</taxon>
        <taxon>Nostocales</taxon>
        <taxon>Calotrichaceae</taxon>
        <taxon>Calothrix</taxon>
    </lineage>
</organism>
<dbReference type="Proteomes" id="UP000218418">
    <property type="component" value="Chromosome"/>
</dbReference>
<evidence type="ECO:0000313" key="3">
    <source>
        <dbReference type="Proteomes" id="UP000218418"/>
    </source>
</evidence>
<evidence type="ECO:0000256" key="1">
    <source>
        <dbReference type="SAM" id="Phobius"/>
    </source>
</evidence>
<keyword evidence="1" id="KW-1133">Transmembrane helix</keyword>
<keyword evidence="1" id="KW-0812">Transmembrane</keyword>
<feature type="transmembrane region" description="Helical" evidence="1">
    <location>
        <begin position="42"/>
        <end position="64"/>
    </location>
</feature>
<proteinExistence type="predicted"/>
<feature type="transmembrane region" description="Helical" evidence="1">
    <location>
        <begin position="7"/>
        <end position="27"/>
    </location>
</feature>
<reference evidence="2 3" key="1">
    <citation type="submission" date="2017-06" db="EMBL/GenBank/DDBJ databases">
        <title>Genome sequencing of cyanobaciteial culture collection at National Institute for Environmental Studies (NIES).</title>
        <authorList>
            <person name="Hirose Y."/>
            <person name="Shimura Y."/>
            <person name="Fujisawa T."/>
            <person name="Nakamura Y."/>
            <person name="Kawachi M."/>
        </authorList>
    </citation>
    <scope>NUCLEOTIDE SEQUENCE [LARGE SCALE GENOMIC DNA]</scope>
    <source>
        <strain evidence="2 3">NIES-267</strain>
    </source>
</reference>
<keyword evidence="3" id="KW-1185">Reference proteome</keyword>
<dbReference type="AlphaFoldDB" id="A0A1Z4LUS3"/>
<evidence type="ECO:0000313" key="2">
    <source>
        <dbReference type="EMBL" id="BAY85007.1"/>
    </source>
</evidence>
<name>A0A1Z4LUS3_9CYAN</name>